<feature type="compositionally biased region" description="Gly residues" evidence="11">
    <location>
        <begin position="362"/>
        <end position="373"/>
    </location>
</feature>
<feature type="compositionally biased region" description="Low complexity" evidence="11">
    <location>
        <begin position="61"/>
        <end position="79"/>
    </location>
</feature>
<evidence type="ECO:0000313" key="14">
    <source>
        <dbReference type="EMBL" id="PWN29956.1"/>
    </source>
</evidence>
<dbReference type="GO" id="GO:0043161">
    <property type="term" value="P:proteasome-mediated ubiquitin-dependent protein catabolic process"/>
    <property type="evidence" value="ECO:0007669"/>
    <property type="project" value="InterPro"/>
</dbReference>
<evidence type="ECO:0000256" key="2">
    <source>
        <dbReference type="ARBA" id="ARBA00004496"/>
    </source>
</evidence>
<dbReference type="PANTHER" id="PTHR13266:SF1">
    <property type="entry name" value="PROTEASOME INHIBITOR PI31 SUBUNIT"/>
    <property type="match status" value="1"/>
</dbReference>
<evidence type="ECO:0000256" key="4">
    <source>
        <dbReference type="ARBA" id="ARBA00022481"/>
    </source>
</evidence>
<protein>
    <submittedName>
        <fullName evidence="14">Uncharacterized protein</fullName>
    </submittedName>
</protein>
<dbReference type="InterPro" id="IPR021625">
    <property type="entry name" value="PI31_Prot_N"/>
</dbReference>
<evidence type="ECO:0000256" key="6">
    <source>
        <dbReference type="ARBA" id="ARBA00022553"/>
    </source>
</evidence>
<keyword evidence="15" id="KW-1185">Reference proteome</keyword>
<evidence type="ECO:0000256" key="9">
    <source>
        <dbReference type="ARBA" id="ARBA00022990"/>
    </source>
</evidence>
<feature type="domain" description="PI31 proteasome regulator C-terminal" evidence="12">
    <location>
        <begin position="258"/>
        <end position="354"/>
    </location>
</feature>
<keyword evidence="8" id="KW-0647">Proteasome</keyword>
<keyword evidence="4" id="KW-0488">Methylation</keyword>
<keyword evidence="5" id="KW-0963">Cytoplasm</keyword>
<dbReference type="GO" id="GO:0004866">
    <property type="term" value="F:endopeptidase inhibitor activity"/>
    <property type="evidence" value="ECO:0007669"/>
    <property type="project" value="InterPro"/>
</dbReference>
<evidence type="ECO:0000256" key="11">
    <source>
        <dbReference type="SAM" id="MobiDB-lite"/>
    </source>
</evidence>
<dbReference type="OrthoDB" id="68090at2759"/>
<accession>A0A316UXC5</accession>
<dbReference type="GeneID" id="37026698"/>
<keyword evidence="7" id="KW-0256">Endoplasmic reticulum</keyword>
<reference evidence="14 15" key="1">
    <citation type="journal article" date="2018" name="Mol. Biol. Evol.">
        <title>Broad Genomic Sampling Reveals a Smut Pathogenic Ancestry of the Fungal Clade Ustilaginomycotina.</title>
        <authorList>
            <person name="Kijpornyongpan T."/>
            <person name="Mondo S.J."/>
            <person name="Barry K."/>
            <person name="Sandor L."/>
            <person name="Lee J."/>
            <person name="Lipzen A."/>
            <person name="Pangilinan J."/>
            <person name="LaButti K."/>
            <person name="Hainaut M."/>
            <person name="Henrissat B."/>
            <person name="Grigoriev I.V."/>
            <person name="Spatafora J.W."/>
            <person name="Aime M.C."/>
        </authorList>
    </citation>
    <scope>NUCLEOTIDE SEQUENCE [LARGE SCALE GENOMIC DNA]</scope>
    <source>
        <strain evidence="14 15">MCA 5214</strain>
    </source>
</reference>
<comment type="subcellular location">
    <subcellularLocation>
        <location evidence="2">Cytoplasm</location>
    </subcellularLocation>
    <subcellularLocation>
        <location evidence="1">Endoplasmic reticulum</location>
    </subcellularLocation>
</comment>
<evidence type="ECO:0000256" key="1">
    <source>
        <dbReference type="ARBA" id="ARBA00004240"/>
    </source>
</evidence>
<feature type="region of interest" description="Disordered" evidence="11">
    <location>
        <begin position="57"/>
        <end position="79"/>
    </location>
</feature>
<dbReference type="PANTHER" id="PTHR13266">
    <property type="entry name" value="PROTEASOME INHIBITOR"/>
    <property type="match status" value="1"/>
</dbReference>
<evidence type="ECO:0000256" key="7">
    <source>
        <dbReference type="ARBA" id="ARBA00022824"/>
    </source>
</evidence>
<evidence type="ECO:0000313" key="15">
    <source>
        <dbReference type="Proteomes" id="UP000245884"/>
    </source>
</evidence>
<gene>
    <name evidence="14" type="ORF">BDZ90DRAFT_229001</name>
</gene>
<dbReference type="EMBL" id="KZ819662">
    <property type="protein sequence ID" value="PWN29956.1"/>
    <property type="molecule type" value="Genomic_DNA"/>
</dbReference>
<dbReference type="InterPro" id="IPR045128">
    <property type="entry name" value="PI31-like"/>
</dbReference>
<feature type="compositionally biased region" description="Gly residues" evidence="11">
    <location>
        <begin position="281"/>
        <end position="299"/>
    </location>
</feature>
<evidence type="ECO:0000259" key="12">
    <source>
        <dbReference type="Pfam" id="PF08577"/>
    </source>
</evidence>
<dbReference type="AlphaFoldDB" id="A0A316UXC5"/>
<evidence type="ECO:0000259" key="13">
    <source>
        <dbReference type="Pfam" id="PF11566"/>
    </source>
</evidence>
<dbReference type="RefSeq" id="XP_025364568.1">
    <property type="nucleotide sequence ID" value="XM_025504875.1"/>
</dbReference>
<dbReference type="Pfam" id="PF11566">
    <property type="entry name" value="PI31_Prot_N"/>
    <property type="match status" value="1"/>
</dbReference>
<name>A0A316UXC5_9BASI</name>
<comment type="similarity">
    <text evidence="3">Belongs to the proteasome inhibitor PI31 family.</text>
</comment>
<keyword evidence="6" id="KW-0597">Phosphoprotein</keyword>
<sequence length="398" mass="41493">MTDPLDPCAVLETLAQTVTTSSVTLRNQHDAFAAVLHAALVRLDFRLVGLAEEDRLSDYPEQSGQAAEGSSSSSTIASTSRLPSPAWFAQGPESYTFRYRHDQSSLTFLIKVIRMSSRILVHASSIEAQSSGESKTASLEVSVDEYTSKSYWPYPRPEGQTEPLVNGFIGASRLKDLLLAFKGKVVQKLVPGLRKDGYQEETSQDEEAASRRAAGSSTQQPRPRPPPSHDDDDPLAGGGVGGVPYRPGDIPGRNPLAIGDRDLQPLGGMRPPGSFGPPPLFGGGGGGGGIGGGMGGGMYPSGLDDPLFRDRFPGTGGGVPFGGGTGQPRGPWGGDGFLPPGAVPPGARFDPIGPMGPQPGFPGQGGAGRGGQAPPGSGDPDWDDVRPPRSGDYDSMFQ</sequence>
<dbReference type="GO" id="GO:0000502">
    <property type="term" value="C:proteasome complex"/>
    <property type="evidence" value="ECO:0007669"/>
    <property type="project" value="UniProtKB-KW"/>
</dbReference>
<evidence type="ECO:0000256" key="10">
    <source>
        <dbReference type="ARBA" id="ARBA00024805"/>
    </source>
</evidence>
<feature type="compositionally biased region" description="Gly residues" evidence="11">
    <location>
        <begin position="314"/>
        <end position="336"/>
    </location>
</feature>
<evidence type="ECO:0000256" key="3">
    <source>
        <dbReference type="ARBA" id="ARBA00006405"/>
    </source>
</evidence>
<dbReference type="InterPro" id="IPR013886">
    <property type="entry name" value="PI31_Prot_C"/>
</dbReference>
<feature type="domain" description="PI31 proteasome regulator N-terminal" evidence="13">
    <location>
        <begin position="24"/>
        <end position="196"/>
    </location>
</feature>
<dbReference type="STRING" id="1569628.A0A316UXC5"/>
<keyword evidence="9" id="KW-0007">Acetylation</keyword>
<organism evidence="14 15">
    <name type="scientific">Jaminaea rosea</name>
    <dbReference type="NCBI Taxonomy" id="1569628"/>
    <lineage>
        <taxon>Eukaryota</taxon>
        <taxon>Fungi</taxon>
        <taxon>Dikarya</taxon>
        <taxon>Basidiomycota</taxon>
        <taxon>Ustilaginomycotina</taxon>
        <taxon>Exobasidiomycetes</taxon>
        <taxon>Microstromatales</taxon>
        <taxon>Microstromatales incertae sedis</taxon>
        <taxon>Jaminaea</taxon>
    </lineage>
</organism>
<dbReference type="Pfam" id="PF08577">
    <property type="entry name" value="PI31_Prot_C"/>
    <property type="match status" value="1"/>
</dbReference>
<dbReference type="Gene3D" id="3.40.1000.30">
    <property type="match status" value="1"/>
</dbReference>
<feature type="region of interest" description="Disordered" evidence="11">
    <location>
        <begin position="196"/>
        <end position="398"/>
    </location>
</feature>
<feature type="compositionally biased region" description="Basic and acidic residues" evidence="11">
    <location>
        <begin position="383"/>
        <end position="392"/>
    </location>
</feature>
<comment type="function">
    <text evidence="10">Plays an important role in control of proteasome function. Inhibits the hydrolysis of protein and peptide substrates by the 20S proteasome. Also inhibits the activation of the proteasome by the proteasome regulatory proteins PA700 and PA28.</text>
</comment>
<evidence type="ECO:0000256" key="8">
    <source>
        <dbReference type="ARBA" id="ARBA00022942"/>
    </source>
</evidence>
<dbReference type="Proteomes" id="UP000245884">
    <property type="component" value="Unassembled WGS sequence"/>
</dbReference>
<dbReference type="GO" id="GO:0070628">
    <property type="term" value="F:proteasome binding"/>
    <property type="evidence" value="ECO:0007669"/>
    <property type="project" value="InterPro"/>
</dbReference>
<evidence type="ECO:0000256" key="5">
    <source>
        <dbReference type="ARBA" id="ARBA00022490"/>
    </source>
</evidence>
<dbReference type="GO" id="GO:0005783">
    <property type="term" value="C:endoplasmic reticulum"/>
    <property type="evidence" value="ECO:0007669"/>
    <property type="project" value="UniProtKB-SubCell"/>
</dbReference>
<proteinExistence type="inferred from homology"/>